<evidence type="ECO:0000313" key="2">
    <source>
        <dbReference type="Proteomes" id="UP001056907"/>
    </source>
</evidence>
<name>A0ABD7THI2_9PSED</name>
<reference evidence="1" key="1">
    <citation type="journal article" date="2022" name="Front. Plant Sci.">
        <title>Agronomic efficiency and genome mining analysis of the wheat-biostimulant rhizospheric bacterium Pseudomonas pergaminensis sp. nov. strain 1008T.</title>
        <authorList>
            <person name="Diaz M."/>
            <person name="Bach T."/>
            <person name="Gonzalez Anta G."/>
            <person name="Agaras B."/>
            <person name="Wibberg D."/>
            <person name="Noguera F."/>
            <person name="Canciani W."/>
            <person name="Valverde C."/>
        </authorList>
    </citation>
    <scope>NUCLEOTIDE SEQUENCE</scope>
    <source>
        <strain evidence="1">1008</strain>
    </source>
</reference>
<evidence type="ECO:0000313" key="1">
    <source>
        <dbReference type="EMBL" id="USW00776.1"/>
    </source>
</evidence>
<proteinExistence type="predicted"/>
<dbReference type="EMBL" id="CP078013">
    <property type="protein sequence ID" value="USW00776.1"/>
    <property type="molecule type" value="Genomic_DNA"/>
</dbReference>
<gene>
    <name evidence="1" type="ORF">KUA23_27875</name>
</gene>
<dbReference type="KEGG" id="ppeg:KUA23_27875"/>
<dbReference type="AlphaFoldDB" id="A0ABD7THI2"/>
<organism evidence="1 2">
    <name type="scientific">Pseudomonas pergaminensis</name>
    <dbReference type="NCBI Taxonomy" id="2853159"/>
    <lineage>
        <taxon>Bacteria</taxon>
        <taxon>Pseudomonadati</taxon>
        <taxon>Pseudomonadota</taxon>
        <taxon>Gammaproteobacteria</taxon>
        <taxon>Pseudomonadales</taxon>
        <taxon>Pseudomonadaceae</taxon>
        <taxon>Pseudomonas</taxon>
    </lineage>
</organism>
<protein>
    <submittedName>
        <fullName evidence="1">Uncharacterized protein</fullName>
    </submittedName>
</protein>
<reference evidence="1" key="2">
    <citation type="submission" date="2024-04" db="EMBL/GenBank/DDBJ databases">
        <authorList>
            <person name="Diaz M."/>
            <person name="Bach T."/>
            <person name="Gonzalez Anta G."/>
            <person name="Agaras B."/>
            <person name="Wibberg D."/>
            <person name="Noguera F."/>
            <person name="Canciani W."/>
            <person name="Ybarra T."/>
            <person name="Nunez M.L."/>
            <person name="Valverde C."/>
        </authorList>
    </citation>
    <scope>NUCLEOTIDE SEQUENCE</scope>
    <source>
        <strain evidence="1">1008</strain>
    </source>
</reference>
<accession>A0ABD7THI2</accession>
<dbReference type="RefSeq" id="WP_143523194.1">
    <property type="nucleotide sequence ID" value="NZ_CP078013.2"/>
</dbReference>
<dbReference type="Proteomes" id="UP001056907">
    <property type="component" value="Chromosome"/>
</dbReference>
<sequence>MSDTIINSVLVIGNQVRISGRTRAGVHQVYFANPATGGTFIGIGSSHGAGDFDVTVGPFIAGTYDVVAGPIESNGFVNNANWSNPARFTIF</sequence>